<feature type="compositionally biased region" description="Basic and acidic residues" evidence="1">
    <location>
        <begin position="33"/>
        <end position="45"/>
    </location>
</feature>
<reference evidence="2" key="1">
    <citation type="submission" date="2022-11" db="EMBL/GenBank/DDBJ databases">
        <authorList>
            <person name="Petersen C."/>
        </authorList>
    </citation>
    <scope>NUCLEOTIDE SEQUENCE</scope>
    <source>
        <strain evidence="2">IBT 30069</strain>
    </source>
</reference>
<sequence length="91" mass="10028">MPGQSEAPTDIKHRTYFDSADSVLKSAHNPSEISKRNTGTEHPHSADISQPFCAVPGSSNVSKNANTGFQINSHENQKCQSHLHENEKEEK</sequence>
<proteinExistence type="predicted"/>
<dbReference type="Proteomes" id="UP001149165">
    <property type="component" value="Unassembled WGS sequence"/>
</dbReference>
<protein>
    <submittedName>
        <fullName evidence="2">Uncharacterized protein</fullName>
    </submittedName>
</protein>
<comment type="caution">
    <text evidence="2">The sequence shown here is derived from an EMBL/GenBank/DDBJ whole genome shotgun (WGS) entry which is preliminary data.</text>
</comment>
<evidence type="ECO:0000313" key="2">
    <source>
        <dbReference type="EMBL" id="KAJ5100759.1"/>
    </source>
</evidence>
<feature type="compositionally biased region" description="Basic and acidic residues" evidence="1">
    <location>
        <begin position="82"/>
        <end position="91"/>
    </location>
</feature>
<organism evidence="2 3">
    <name type="scientific">Penicillium angulare</name>
    <dbReference type="NCBI Taxonomy" id="116970"/>
    <lineage>
        <taxon>Eukaryota</taxon>
        <taxon>Fungi</taxon>
        <taxon>Dikarya</taxon>
        <taxon>Ascomycota</taxon>
        <taxon>Pezizomycotina</taxon>
        <taxon>Eurotiomycetes</taxon>
        <taxon>Eurotiomycetidae</taxon>
        <taxon>Eurotiales</taxon>
        <taxon>Aspergillaceae</taxon>
        <taxon>Penicillium</taxon>
    </lineage>
</organism>
<evidence type="ECO:0000256" key="1">
    <source>
        <dbReference type="SAM" id="MobiDB-lite"/>
    </source>
</evidence>
<keyword evidence="3" id="KW-1185">Reference proteome</keyword>
<reference evidence="2" key="2">
    <citation type="journal article" date="2023" name="IMA Fungus">
        <title>Comparative genomic study of the Penicillium genus elucidates a diverse pangenome and 15 lateral gene transfer events.</title>
        <authorList>
            <person name="Petersen C."/>
            <person name="Sorensen T."/>
            <person name="Nielsen M.R."/>
            <person name="Sondergaard T.E."/>
            <person name="Sorensen J.L."/>
            <person name="Fitzpatrick D.A."/>
            <person name="Frisvad J.C."/>
            <person name="Nielsen K.L."/>
        </authorList>
    </citation>
    <scope>NUCLEOTIDE SEQUENCE</scope>
    <source>
        <strain evidence="2">IBT 30069</strain>
    </source>
</reference>
<name>A0A9W9FIJ4_9EURO</name>
<dbReference type="EMBL" id="JAPQKH010000004">
    <property type="protein sequence ID" value="KAJ5100759.1"/>
    <property type="molecule type" value="Genomic_DNA"/>
</dbReference>
<feature type="region of interest" description="Disordered" evidence="1">
    <location>
        <begin position="22"/>
        <end position="91"/>
    </location>
</feature>
<feature type="compositionally biased region" description="Polar residues" evidence="1">
    <location>
        <begin position="57"/>
        <end position="80"/>
    </location>
</feature>
<gene>
    <name evidence="2" type="ORF">N7456_006811</name>
</gene>
<dbReference type="AlphaFoldDB" id="A0A9W9FIJ4"/>
<dbReference type="OrthoDB" id="5949865at2759"/>
<evidence type="ECO:0000313" key="3">
    <source>
        <dbReference type="Proteomes" id="UP001149165"/>
    </source>
</evidence>
<accession>A0A9W9FIJ4</accession>